<dbReference type="GO" id="GO:0016163">
    <property type="term" value="F:nitrogenase activity"/>
    <property type="evidence" value="ECO:0007669"/>
    <property type="project" value="UniProtKB-EC"/>
</dbReference>
<keyword evidence="12" id="KW-0004">4Fe-4S</keyword>
<dbReference type="PANTHER" id="PTHR42864:SF2">
    <property type="entry name" value="LIGHT-INDEPENDENT PROTOCHLOROPHYLLIDE REDUCTASE IRON-SULFUR ATP-BINDING PROTEIN"/>
    <property type="match status" value="1"/>
</dbReference>
<dbReference type="RefSeq" id="WP_158048981.1">
    <property type="nucleotide sequence ID" value="NZ_WAJR01000004.1"/>
</dbReference>
<dbReference type="Proteomes" id="UP000468668">
    <property type="component" value="Unassembled WGS sequence"/>
</dbReference>
<keyword evidence="12" id="KW-0560">Oxidoreductase</keyword>
<dbReference type="OrthoDB" id="9780677at2"/>
<evidence type="ECO:0000256" key="12">
    <source>
        <dbReference type="RuleBase" id="RU003688"/>
    </source>
</evidence>
<dbReference type="EC" id="1.18.6.1" evidence="5"/>
<evidence type="ECO:0000256" key="11">
    <source>
        <dbReference type="ARBA" id="ARBA00047967"/>
    </source>
</evidence>
<dbReference type="GO" id="GO:0005524">
    <property type="term" value="F:ATP binding"/>
    <property type="evidence" value="ECO:0007669"/>
    <property type="project" value="UniProtKB-KW"/>
</dbReference>
<evidence type="ECO:0000256" key="5">
    <source>
        <dbReference type="ARBA" id="ARBA00012773"/>
    </source>
</evidence>
<evidence type="ECO:0000256" key="8">
    <source>
        <dbReference type="ARBA" id="ARBA00022840"/>
    </source>
</evidence>
<dbReference type="Pfam" id="PF00142">
    <property type="entry name" value="Fer4_NifH"/>
    <property type="match status" value="1"/>
</dbReference>
<accession>A0A6N6NN52</accession>
<dbReference type="SUPFAM" id="SSF52540">
    <property type="entry name" value="P-loop containing nucleoside triphosphate hydrolases"/>
    <property type="match status" value="1"/>
</dbReference>
<evidence type="ECO:0000256" key="3">
    <source>
        <dbReference type="ARBA" id="ARBA00005504"/>
    </source>
</evidence>
<evidence type="ECO:0000256" key="6">
    <source>
        <dbReference type="ARBA" id="ARBA00022723"/>
    </source>
</evidence>
<evidence type="ECO:0000313" key="13">
    <source>
        <dbReference type="EMBL" id="KAB1641813.1"/>
    </source>
</evidence>
<reference evidence="13 14" key="1">
    <citation type="submission" date="2019-09" db="EMBL/GenBank/DDBJ databases">
        <title>Whole genome shotgun sequencing (WGS) of Ellagibacter isourolithinifaciens DSM 104140(T) and Adlercreutzia muris DSM 29508(T).</title>
        <authorList>
            <person name="Stoll D.A."/>
            <person name="Danylec N."/>
            <person name="Huch M."/>
        </authorList>
    </citation>
    <scope>NUCLEOTIDE SEQUENCE [LARGE SCALE GENOMIC DNA]</scope>
    <source>
        <strain evidence="13 14">DSM 104140</strain>
    </source>
</reference>
<dbReference type="PANTHER" id="PTHR42864">
    <property type="entry name" value="LIGHT-INDEPENDENT PROTOCHLOROPHYLLIDE REDUCTASE IRON-SULFUR ATP-BINDING PROTEIN"/>
    <property type="match status" value="1"/>
</dbReference>
<dbReference type="AlphaFoldDB" id="A0A6N6NN52"/>
<dbReference type="InterPro" id="IPR000392">
    <property type="entry name" value="NifH/frxC"/>
</dbReference>
<name>A0A6N6NN52_9ACTN</name>
<comment type="subunit">
    <text evidence="4">Homodimer.</text>
</comment>
<comment type="similarity">
    <text evidence="3 12">Belongs to the NifH/BchL/ChlL family.</text>
</comment>
<dbReference type="Gene3D" id="3.40.50.300">
    <property type="entry name" value="P-loop containing nucleotide triphosphate hydrolases"/>
    <property type="match status" value="1"/>
</dbReference>
<gene>
    <name evidence="13" type="ORF">F8C90_03070</name>
</gene>
<dbReference type="PIRSF" id="PIRSF000363">
    <property type="entry name" value="Nitrogenase_iron"/>
    <property type="match status" value="1"/>
</dbReference>
<dbReference type="PROSITE" id="PS00746">
    <property type="entry name" value="NIFH_FRXC_1"/>
    <property type="match status" value="1"/>
</dbReference>
<protein>
    <recommendedName>
        <fullName evidence="5">nitrogenase</fullName>
        <ecNumber evidence="5">1.18.6.1</ecNumber>
    </recommendedName>
</protein>
<dbReference type="CDD" id="cd02040">
    <property type="entry name" value="NifH"/>
    <property type="match status" value="1"/>
</dbReference>
<comment type="function">
    <text evidence="2">The key enzymatic reactions in nitrogen fixation are catalyzed by the nitrogenase complex, which has 2 components: the iron protein and the molybdenum-iron protein.</text>
</comment>
<comment type="cofactor">
    <cofactor evidence="1">
        <name>[4Fe-4S] cluster</name>
        <dbReference type="ChEBI" id="CHEBI:49883"/>
    </cofactor>
</comment>
<dbReference type="PROSITE" id="PS51026">
    <property type="entry name" value="NIFH_FRXC_3"/>
    <property type="match status" value="1"/>
</dbReference>
<keyword evidence="8 12" id="KW-0067">ATP-binding</keyword>
<dbReference type="EMBL" id="WAJR01000004">
    <property type="protein sequence ID" value="KAB1641813.1"/>
    <property type="molecule type" value="Genomic_DNA"/>
</dbReference>
<dbReference type="InterPro" id="IPR027417">
    <property type="entry name" value="P-loop_NTPase"/>
</dbReference>
<evidence type="ECO:0000256" key="10">
    <source>
        <dbReference type="ARBA" id="ARBA00023014"/>
    </source>
</evidence>
<evidence type="ECO:0000256" key="7">
    <source>
        <dbReference type="ARBA" id="ARBA00022741"/>
    </source>
</evidence>
<dbReference type="GO" id="GO:0051539">
    <property type="term" value="F:4 iron, 4 sulfur cluster binding"/>
    <property type="evidence" value="ECO:0007669"/>
    <property type="project" value="UniProtKB-KW"/>
</dbReference>
<evidence type="ECO:0000256" key="1">
    <source>
        <dbReference type="ARBA" id="ARBA00001966"/>
    </source>
</evidence>
<evidence type="ECO:0000256" key="9">
    <source>
        <dbReference type="ARBA" id="ARBA00023004"/>
    </source>
</evidence>
<keyword evidence="14" id="KW-1185">Reference proteome</keyword>
<proteinExistence type="inferred from homology"/>
<keyword evidence="6 12" id="KW-0479">Metal-binding</keyword>
<dbReference type="GO" id="GO:0046872">
    <property type="term" value="F:metal ion binding"/>
    <property type="evidence" value="ECO:0007669"/>
    <property type="project" value="UniProtKB-KW"/>
</dbReference>
<dbReference type="PROSITE" id="PS00692">
    <property type="entry name" value="NIFH_FRXC_2"/>
    <property type="match status" value="1"/>
</dbReference>
<keyword evidence="7 12" id="KW-0547">Nucleotide-binding</keyword>
<dbReference type="InterPro" id="IPR030655">
    <property type="entry name" value="NifH/chlL_CS"/>
</dbReference>
<keyword evidence="10 12" id="KW-0411">Iron-sulfur</keyword>
<evidence type="ECO:0000256" key="4">
    <source>
        <dbReference type="ARBA" id="ARBA00011738"/>
    </source>
</evidence>
<dbReference type="GeneID" id="98657384"/>
<organism evidence="13 14">
    <name type="scientific">Ellagibacter isourolithinifaciens</name>
    <dbReference type="NCBI Taxonomy" id="2137581"/>
    <lineage>
        <taxon>Bacteria</taxon>
        <taxon>Bacillati</taxon>
        <taxon>Actinomycetota</taxon>
        <taxon>Coriobacteriia</taxon>
        <taxon>Eggerthellales</taxon>
        <taxon>Eggerthellaceae</taxon>
        <taxon>Ellagibacter</taxon>
    </lineage>
</organism>
<dbReference type="PRINTS" id="PR00091">
    <property type="entry name" value="NITROGNASEII"/>
</dbReference>
<sequence>MLRIAIYGKGGIGKSTTVSNLSAALAQRGLTIMQIGCDPKADSTLLLMHGQRIDSVLDTMRAHGDPALDDVVHKGHAGVLCVEAGGPTPGTGCAGRGIITAFEQLDELNAYGVYRPDVVLYDVLGDVVCGGFSLPLRGEHSDIVFVVTSGEMMAMYAASNIASAVERFKTRDYAQFGGLILNKRNVENEDEFVEQLARELNTEVVGTIPRSSDIHECEQRQCTVIEGAPDSTVAHAYETLVDAMLAKAAALGLGEVGSR</sequence>
<evidence type="ECO:0000256" key="2">
    <source>
        <dbReference type="ARBA" id="ARBA00002234"/>
    </source>
</evidence>
<comment type="caution">
    <text evidence="13">The sequence shown here is derived from an EMBL/GenBank/DDBJ whole genome shotgun (WGS) entry which is preliminary data.</text>
</comment>
<keyword evidence="9 12" id="KW-0408">Iron</keyword>
<evidence type="ECO:0000313" key="14">
    <source>
        <dbReference type="Proteomes" id="UP000468668"/>
    </source>
</evidence>
<comment type="catalytic activity">
    <reaction evidence="11">
        <text>N2 + 8 reduced [2Fe-2S]-[ferredoxin] + 16 ATP + 16 H2O = H2 + 8 oxidized [2Fe-2S]-[ferredoxin] + 2 NH4(+) + 16 ADP + 16 phosphate + 6 H(+)</text>
        <dbReference type="Rhea" id="RHEA:21448"/>
        <dbReference type="Rhea" id="RHEA-COMP:10000"/>
        <dbReference type="Rhea" id="RHEA-COMP:10001"/>
        <dbReference type="ChEBI" id="CHEBI:15377"/>
        <dbReference type="ChEBI" id="CHEBI:15378"/>
        <dbReference type="ChEBI" id="CHEBI:17997"/>
        <dbReference type="ChEBI" id="CHEBI:18276"/>
        <dbReference type="ChEBI" id="CHEBI:28938"/>
        <dbReference type="ChEBI" id="CHEBI:30616"/>
        <dbReference type="ChEBI" id="CHEBI:33737"/>
        <dbReference type="ChEBI" id="CHEBI:33738"/>
        <dbReference type="ChEBI" id="CHEBI:43474"/>
        <dbReference type="ChEBI" id="CHEBI:456216"/>
        <dbReference type="EC" id="1.18.6.1"/>
    </reaction>
</comment>